<keyword evidence="2" id="KW-1185">Reference proteome</keyword>
<sequence>MSENFTRSLTGAAPPPGLSPALLALWHGLRGEWDASHRIVQDAEGGDEAWVHAWLHRVEGDLPNARYWYRRANRAVPPADLATEREGHAIAATLFGV</sequence>
<dbReference type="EMBL" id="JBHLUN010000010">
    <property type="protein sequence ID" value="MFC0409736.1"/>
    <property type="molecule type" value="Genomic_DNA"/>
</dbReference>
<accession>A0ABV6JVJ0</accession>
<dbReference type="Proteomes" id="UP001589865">
    <property type="component" value="Unassembled WGS sequence"/>
</dbReference>
<reference evidence="1 2" key="1">
    <citation type="submission" date="2024-09" db="EMBL/GenBank/DDBJ databases">
        <authorList>
            <person name="Sun Q."/>
            <person name="Mori K."/>
        </authorList>
    </citation>
    <scope>NUCLEOTIDE SEQUENCE [LARGE SCALE GENOMIC DNA]</scope>
    <source>
        <strain evidence="1 2">TBRC 5777</strain>
    </source>
</reference>
<protein>
    <submittedName>
        <fullName evidence="1">Uncharacterized protein</fullName>
    </submittedName>
</protein>
<gene>
    <name evidence="1" type="ORF">ACFFGY_15900</name>
</gene>
<proteinExistence type="predicted"/>
<evidence type="ECO:0000313" key="1">
    <source>
        <dbReference type="EMBL" id="MFC0409736.1"/>
    </source>
</evidence>
<name>A0ABV6JVJ0_9PROT</name>
<organism evidence="1 2">
    <name type="scientific">Roseomonas elaeocarpi</name>
    <dbReference type="NCBI Taxonomy" id="907779"/>
    <lineage>
        <taxon>Bacteria</taxon>
        <taxon>Pseudomonadati</taxon>
        <taxon>Pseudomonadota</taxon>
        <taxon>Alphaproteobacteria</taxon>
        <taxon>Acetobacterales</taxon>
        <taxon>Roseomonadaceae</taxon>
        <taxon>Roseomonas</taxon>
    </lineage>
</organism>
<evidence type="ECO:0000313" key="2">
    <source>
        <dbReference type="Proteomes" id="UP001589865"/>
    </source>
</evidence>
<dbReference type="RefSeq" id="WP_377045481.1">
    <property type="nucleotide sequence ID" value="NZ_JBHLUN010000010.1"/>
</dbReference>
<comment type="caution">
    <text evidence="1">The sequence shown here is derived from an EMBL/GenBank/DDBJ whole genome shotgun (WGS) entry which is preliminary data.</text>
</comment>